<accession>A0A7S2WGS7</accession>
<feature type="transmembrane region" description="Helical" evidence="15">
    <location>
        <begin position="957"/>
        <end position="977"/>
    </location>
</feature>
<evidence type="ECO:0000256" key="8">
    <source>
        <dbReference type="ARBA" id="ARBA00022967"/>
    </source>
</evidence>
<feature type="binding site" evidence="13">
    <location>
        <position position="435"/>
    </location>
    <ligand>
        <name>ATP</name>
        <dbReference type="ChEBI" id="CHEBI:30616"/>
    </ligand>
</feature>
<feature type="transmembrane region" description="Helical" evidence="15">
    <location>
        <begin position="1041"/>
        <end position="1060"/>
    </location>
</feature>
<dbReference type="AlphaFoldDB" id="A0A7S2WGS7"/>
<evidence type="ECO:0000256" key="2">
    <source>
        <dbReference type="ARBA" id="ARBA00008109"/>
    </source>
</evidence>
<dbReference type="SUPFAM" id="SSF56784">
    <property type="entry name" value="HAD-like"/>
    <property type="match status" value="1"/>
</dbReference>
<dbReference type="InterPro" id="IPR032630">
    <property type="entry name" value="P_typ_ATPase_c"/>
</dbReference>
<evidence type="ECO:0000259" key="17">
    <source>
        <dbReference type="Pfam" id="PF16212"/>
    </source>
</evidence>
<dbReference type="GO" id="GO:0005886">
    <property type="term" value="C:plasma membrane"/>
    <property type="evidence" value="ECO:0007669"/>
    <property type="project" value="TreeGrafter"/>
</dbReference>
<evidence type="ECO:0000256" key="15">
    <source>
        <dbReference type="RuleBase" id="RU362033"/>
    </source>
</evidence>
<evidence type="ECO:0000259" key="16">
    <source>
        <dbReference type="Pfam" id="PF16209"/>
    </source>
</evidence>
<dbReference type="SFLD" id="SFLDF00027">
    <property type="entry name" value="p-type_atpase"/>
    <property type="match status" value="1"/>
</dbReference>
<dbReference type="SFLD" id="SFLDS00003">
    <property type="entry name" value="Haloacid_Dehalogenase"/>
    <property type="match status" value="1"/>
</dbReference>
<feature type="transmembrane region" description="Helical" evidence="15">
    <location>
        <begin position="1121"/>
        <end position="1143"/>
    </location>
</feature>
<dbReference type="NCBIfam" id="TIGR01652">
    <property type="entry name" value="ATPase-Plipid"/>
    <property type="match status" value="1"/>
</dbReference>
<feature type="binding site" evidence="13">
    <location>
        <position position="730"/>
    </location>
    <ligand>
        <name>ATP</name>
        <dbReference type="ChEBI" id="CHEBI:30616"/>
    </ligand>
</feature>
<keyword evidence="10 15" id="KW-0472">Membrane</keyword>
<dbReference type="PROSITE" id="PS00154">
    <property type="entry name" value="ATPASE_E1_E2"/>
    <property type="match status" value="1"/>
</dbReference>
<keyword evidence="5 13" id="KW-0547">Nucleotide-binding</keyword>
<evidence type="ECO:0000256" key="12">
    <source>
        <dbReference type="PIRSR" id="PIRSR606539-1"/>
    </source>
</evidence>
<proteinExistence type="inferred from homology"/>
<gene>
    <name evidence="18" type="ORF">RMAR1173_LOCUS10260</name>
</gene>
<dbReference type="InterPro" id="IPR044492">
    <property type="entry name" value="P_typ_ATPase_HD_dom"/>
</dbReference>
<feature type="binding site" evidence="13">
    <location>
        <position position="731"/>
    </location>
    <ligand>
        <name>ATP</name>
        <dbReference type="ChEBI" id="CHEBI:30616"/>
    </ligand>
</feature>
<evidence type="ECO:0000256" key="10">
    <source>
        <dbReference type="ARBA" id="ARBA00023136"/>
    </source>
</evidence>
<dbReference type="GO" id="GO:0000287">
    <property type="term" value="F:magnesium ion binding"/>
    <property type="evidence" value="ECO:0007669"/>
    <property type="project" value="UniProtKB-UniRule"/>
</dbReference>
<feature type="active site" description="4-aspartylphosphate intermediate" evidence="12">
    <location>
        <position position="435"/>
    </location>
</feature>
<evidence type="ECO:0000256" key="14">
    <source>
        <dbReference type="PIRSR" id="PIRSR606539-3"/>
    </source>
</evidence>
<dbReference type="Pfam" id="PF16212">
    <property type="entry name" value="PhoLip_ATPase_C"/>
    <property type="match status" value="1"/>
</dbReference>
<comment type="subcellular location">
    <subcellularLocation>
        <location evidence="1 15">Membrane</location>
        <topology evidence="1 15">Multi-pass membrane protein</topology>
    </subcellularLocation>
</comment>
<dbReference type="GO" id="GO:0016887">
    <property type="term" value="F:ATP hydrolysis activity"/>
    <property type="evidence" value="ECO:0007669"/>
    <property type="project" value="InterPro"/>
</dbReference>
<organism evidence="18">
    <name type="scientific">Rhizochromulina marina</name>
    <dbReference type="NCBI Taxonomy" id="1034831"/>
    <lineage>
        <taxon>Eukaryota</taxon>
        <taxon>Sar</taxon>
        <taxon>Stramenopiles</taxon>
        <taxon>Ochrophyta</taxon>
        <taxon>Dictyochophyceae</taxon>
        <taxon>Rhizochromulinales</taxon>
        <taxon>Rhizochromulina</taxon>
    </lineage>
</organism>
<feature type="binding site" evidence="13">
    <location>
        <position position="732"/>
    </location>
    <ligand>
        <name>ATP</name>
        <dbReference type="ChEBI" id="CHEBI:30616"/>
    </ligand>
</feature>
<feature type="transmembrane region" description="Helical" evidence="15">
    <location>
        <begin position="363"/>
        <end position="385"/>
    </location>
</feature>
<dbReference type="Pfam" id="PF13246">
    <property type="entry name" value="Cation_ATPase"/>
    <property type="match status" value="1"/>
</dbReference>
<evidence type="ECO:0000256" key="11">
    <source>
        <dbReference type="ARBA" id="ARBA00034036"/>
    </source>
</evidence>
<protein>
    <recommendedName>
        <fullName evidence="15">Phospholipid-transporting ATPase</fullName>
        <ecNumber evidence="15">7.6.2.1</ecNumber>
    </recommendedName>
</protein>
<feature type="binding site" evidence="13">
    <location>
        <position position="589"/>
    </location>
    <ligand>
        <name>ATP</name>
        <dbReference type="ChEBI" id="CHEBI:30616"/>
    </ligand>
</feature>
<dbReference type="Gene3D" id="3.40.50.1000">
    <property type="entry name" value="HAD superfamily/HAD-like"/>
    <property type="match status" value="1"/>
</dbReference>
<keyword evidence="6 13" id="KW-0067">ATP-binding</keyword>
<evidence type="ECO:0000313" key="18">
    <source>
        <dbReference type="EMBL" id="CAD9686989.1"/>
    </source>
</evidence>
<dbReference type="InterPro" id="IPR032631">
    <property type="entry name" value="P-type_ATPase_N"/>
</dbReference>
<feature type="binding site" evidence="13">
    <location>
        <position position="870"/>
    </location>
    <ligand>
        <name>ATP</name>
        <dbReference type="ChEBI" id="CHEBI:30616"/>
    </ligand>
</feature>
<dbReference type="GO" id="GO:0045332">
    <property type="term" value="P:phospholipid translocation"/>
    <property type="evidence" value="ECO:0007669"/>
    <property type="project" value="TreeGrafter"/>
</dbReference>
<dbReference type="Gene3D" id="3.40.1110.10">
    <property type="entry name" value="Calcium-transporting ATPase, cytoplasmic domain N"/>
    <property type="match status" value="1"/>
</dbReference>
<name>A0A7S2WGS7_9STRA</name>
<feature type="binding site" evidence="14">
    <location>
        <position position="437"/>
    </location>
    <ligand>
        <name>Mg(2+)</name>
        <dbReference type="ChEBI" id="CHEBI:18420"/>
    </ligand>
</feature>
<evidence type="ECO:0000256" key="13">
    <source>
        <dbReference type="PIRSR" id="PIRSR606539-2"/>
    </source>
</evidence>
<dbReference type="FunFam" id="3.40.50.1000:FF:000014">
    <property type="entry name" value="Phospholipid-transporting ATPase"/>
    <property type="match status" value="1"/>
</dbReference>
<dbReference type="InterPro" id="IPR036412">
    <property type="entry name" value="HAD-like_sf"/>
</dbReference>
<comment type="similarity">
    <text evidence="2 15">Belongs to the cation transport ATPase (P-type) (TC 3.A.3) family. Type IV subfamily.</text>
</comment>
<feature type="binding site" evidence="14">
    <location>
        <position position="867"/>
    </location>
    <ligand>
        <name>Mg(2+)</name>
        <dbReference type="ChEBI" id="CHEBI:18420"/>
    </ligand>
</feature>
<dbReference type="InterPro" id="IPR023299">
    <property type="entry name" value="ATPase_P-typ_cyto_dom_N"/>
</dbReference>
<dbReference type="NCBIfam" id="TIGR01494">
    <property type="entry name" value="ATPase_P-type"/>
    <property type="match status" value="1"/>
</dbReference>
<dbReference type="SUPFAM" id="SSF81660">
    <property type="entry name" value="Metal cation-transporting ATPase, ATP-binding domain N"/>
    <property type="match status" value="1"/>
</dbReference>
<evidence type="ECO:0000256" key="4">
    <source>
        <dbReference type="ARBA" id="ARBA00022723"/>
    </source>
</evidence>
<evidence type="ECO:0000256" key="9">
    <source>
        <dbReference type="ARBA" id="ARBA00022989"/>
    </source>
</evidence>
<feature type="binding site" evidence="13">
    <location>
        <position position="612"/>
    </location>
    <ligand>
        <name>ATP</name>
        <dbReference type="ChEBI" id="CHEBI:30616"/>
    </ligand>
</feature>
<feature type="binding site" evidence="13">
    <location>
        <position position="436"/>
    </location>
    <ligand>
        <name>ATP</name>
        <dbReference type="ChEBI" id="CHEBI:30616"/>
    </ligand>
</feature>
<feature type="transmembrane region" description="Helical" evidence="15">
    <location>
        <begin position="1067"/>
        <end position="1087"/>
    </location>
</feature>
<feature type="transmembrane region" description="Helical" evidence="15">
    <location>
        <begin position="1007"/>
        <end position="1035"/>
    </location>
</feature>
<dbReference type="EC" id="7.6.2.1" evidence="15"/>
<feature type="transmembrane region" description="Helical" evidence="15">
    <location>
        <begin position="301"/>
        <end position="322"/>
    </location>
</feature>
<reference evidence="18" key="1">
    <citation type="submission" date="2021-01" db="EMBL/GenBank/DDBJ databases">
        <authorList>
            <person name="Corre E."/>
            <person name="Pelletier E."/>
            <person name="Niang G."/>
            <person name="Scheremetjew M."/>
            <person name="Finn R."/>
            <person name="Kale V."/>
            <person name="Holt S."/>
            <person name="Cochrane G."/>
            <person name="Meng A."/>
            <person name="Brown T."/>
            <person name="Cohen L."/>
        </authorList>
    </citation>
    <scope>NUCLEOTIDE SEQUENCE</scope>
    <source>
        <strain evidence="18">CCMP1243</strain>
    </source>
</reference>
<feature type="binding site" evidence="13">
    <location>
        <position position="545"/>
    </location>
    <ligand>
        <name>ATP</name>
        <dbReference type="ChEBI" id="CHEBI:30616"/>
    </ligand>
</feature>
<evidence type="ECO:0000256" key="5">
    <source>
        <dbReference type="ARBA" id="ARBA00022741"/>
    </source>
</evidence>
<evidence type="ECO:0000256" key="6">
    <source>
        <dbReference type="ARBA" id="ARBA00022840"/>
    </source>
</evidence>
<feature type="domain" description="P-type ATPase N-terminal" evidence="16">
    <location>
        <begin position="55"/>
        <end position="103"/>
    </location>
</feature>
<feature type="binding site" evidence="13">
    <location>
        <position position="437"/>
    </location>
    <ligand>
        <name>ATP</name>
        <dbReference type="ChEBI" id="CHEBI:30616"/>
    </ligand>
</feature>
<feature type="transmembrane region" description="Helical" evidence="15">
    <location>
        <begin position="105"/>
        <end position="123"/>
    </location>
</feature>
<feature type="binding site" evidence="13">
    <location>
        <position position="846"/>
    </location>
    <ligand>
        <name>ATP</name>
        <dbReference type="ChEBI" id="CHEBI:30616"/>
    </ligand>
</feature>
<dbReference type="InterPro" id="IPR001757">
    <property type="entry name" value="P_typ_ATPase"/>
</dbReference>
<comment type="cofactor">
    <cofactor evidence="14">
        <name>Mg(2+)</name>
        <dbReference type="ChEBI" id="CHEBI:18420"/>
    </cofactor>
</comment>
<feature type="binding site" evidence="13">
    <location>
        <position position="840"/>
    </location>
    <ligand>
        <name>ATP</name>
        <dbReference type="ChEBI" id="CHEBI:30616"/>
    </ligand>
</feature>
<keyword evidence="4 14" id="KW-0479">Metal-binding</keyword>
<comment type="catalytic activity">
    <reaction evidence="11 15">
        <text>ATP + H2O + phospholipidSide 1 = ADP + phosphate + phospholipidSide 2.</text>
        <dbReference type="EC" id="7.6.2.1"/>
    </reaction>
</comment>
<dbReference type="Pfam" id="PF16209">
    <property type="entry name" value="PhoLip_ATPase_N"/>
    <property type="match status" value="1"/>
</dbReference>
<evidence type="ECO:0000256" key="7">
    <source>
        <dbReference type="ARBA" id="ARBA00022842"/>
    </source>
</evidence>
<dbReference type="GO" id="GO:0005524">
    <property type="term" value="F:ATP binding"/>
    <property type="evidence" value="ECO:0007669"/>
    <property type="project" value="UniProtKB-UniRule"/>
</dbReference>
<dbReference type="InterPro" id="IPR018303">
    <property type="entry name" value="ATPase_P-typ_P_site"/>
</dbReference>
<dbReference type="SFLD" id="SFLDG00002">
    <property type="entry name" value="C1.7:_P-type_atpase_like"/>
    <property type="match status" value="1"/>
</dbReference>
<dbReference type="PANTHER" id="PTHR24092">
    <property type="entry name" value="PROBABLE PHOSPHOLIPID-TRANSPORTING ATPASE"/>
    <property type="match status" value="1"/>
</dbReference>
<keyword evidence="7 14" id="KW-0460">Magnesium</keyword>
<keyword evidence="3 15" id="KW-0812">Transmembrane</keyword>
<dbReference type="InterPro" id="IPR023298">
    <property type="entry name" value="ATPase_P-typ_TM_dom_sf"/>
</dbReference>
<feature type="binding site" evidence="13">
    <location>
        <position position="650"/>
    </location>
    <ligand>
        <name>ATP</name>
        <dbReference type="ChEBI" id="CHEBI:30616"/>
    </ligand>
</feature>
<dbReference type="InterPro" id="IPR006539">
    <property type="entry name" value="P-type_ATPase_IV"/>
</dbReference>
<dbReference type="GO" id="GO:0140326">
    <property type="term" value="F:ATPase-coupled intramembrane lipid transporter activity"/>
    <property type="evidence" value="ECO:0007669"/>
    <property type="project" value="UniProtKB-EC"/>
</dbReference>
<feature type="domain" description="P-type ATPase C-terminal" evidence="17">
    <location>
        <begin position="893"/>
        <end position="1150"/>
    </location>
</feature>
<dbReference type="Gene3D" id="2.70.150.10">
    <property type="entry name" value="Calcium-transporting ATPase, cytoplasmic transduction domain A"/>
    <property type="match status" value="1"/>
</dbReference>
<dbReference type="PRINTS" id="PR00119">
    <property type="entry name" value="CATATPASE"/>
</dbReference>
<evidence type="ECO:0000256" key="1">
    <source>
        <dbReference type="ARBA" id="ARBA00004141"/>
    </source>
</evidence>
<keyword evidence="9 15" id="KW-1133">Transmembrane helix</keyword>
<feature type="binding site" evidence="14">
    <location>
        <position position="871"/>
    </location>
    <ligand>
        <name>Mg(2+)</name>
        <dbReference type="ChEBI" id="CHEBI:18420"/>
    </ligand>
</feature>
<evidence type="ECO:0000256" key="3">
    <source>
        <dbReference type="ARBA" id="ARBA00022692"/>
    </source>
</evidence>
<feature type="binding site" evidence="13">
    <location>
        <position position="871"/>
    </location>
    <ligand>
        <name>ATP</name>
        <dbReference type="ChEBI" id="CHEBI:30616"/>
    </ligand>
</feature>
<dbReference type="EMBL" id="HBHJ01015463">
    <property type="protein sequence ID" value="CAD9686989.1"/>
    <property type="molecule type" value="Transcribed_RNA"/>
</dbReference>
<feature type="transmembrane region" description="Helical" evidence="15">
    <location>
        <begin position="921"/>
        <end position="945"/>
    </location>
</feature>
<dbReference type="SUPFAM" id="SSF81653">
    <property type="entry name" value="Calcium ATPase, transduction domain A"/>
    <property type="match status" value="1"/>
</dbReference>
<dbReference type="InterPro" id="IPR008250">
    <property type="entry name" value="ATPase_P-typ_transduc_dom_A_sf"/>
</dbReference>
<dbReference type="SUPFAM" id="SSF81665">
    <property type="entry name" value="Calcium ATPase, transmembrane domain M"/>
    <property type="match status" value="1"/>
</dbReference>
<sequence length="1204" mass="134674">MSGLVELPEIEHGGLSDLGGDGHGGLAFRQIFIGDEERTESELAREPSKGGGTRDNLVVTSLYTWWNFIPLNLWKQFQRRQNVYFLFISILQTIDKISITLGVPTVLPILLLLLLITAVKDGIEDFHRHQADREENGRCAHVINLKSDIAADTSWRDVKVGDVIEIRNRELIPADVVLLQSSDENGLCFVMTANLDGETNLKLRKVSANMHGSTHGVGCSLRSELPNNHLSTFEGTFRDEKGDNHPLSNENVLLRGTQLKNSLWVRGLVVFTGRESKIQMNAAKPPHKMSSMTVLANTETLIIFLVQCGFCLLCGILAGLFADRSAVKRMTYIWGYRGDDISKEPLTPQDIDNSSVEIGIIKFWTFILIFTNFIPIAHVVSLDLVKIVQAVMMKYDLRCYHEVTDDFGETTRFPLDVRSSELNEELGLVEYVFSDKTGTLTCNVMEFRKCSIQGISYGLGTTEIGLAYRIRNNLPIPPDPAPIPGALKIKHVNFVDPALDAVINDRNHPRNQGVHEFLLSLALNHEAMPEQHRGEVIISASNPDEAAFVYFAKSYGRSFLRRVRGDFEEMTVDVEGEEIKFRILHTLEFDSERKRSSVLVRMADGTVVLFCKGADNVILERLSKDPAVNPPELVRTTEQHISEYVNDGLRTLLVAQAIIPLDVYEDWATRMHEADVALAKRQERRFAVMDEIEQNLKLIGATAIEDKLQDGVGDAISSLRTAGIRVWMLTGDKVGTAENIAYSCQLITKQMLQLRLVAGEGDLKPLNAKGLPPNKTLRPQLQTLVDLRLAGRKADPRGEACLIVDAAALTALEDAMQADETLTSLFLELASMVKSVICARVSPKQKAQIVGMVRKKMPSVVTLSIGDGANDVPMIQTAHIGIGIFGLEGQQAVNASDYAIGQFRFLKSLLLVHGRWNLRRCALLTLYLFYKNAVLVLPQFYFGFYSLMSGQNFYYDFMYQVFNTFFTGLPIFVVSSFDQDASATVALAYPQLYKDGIERRFITHRIFWTWMIEGMLHGAIVMFVPLAAVGSFNIFENGQVMGLWEYGLLVMFLDVMVAQLRLGIETAYWTGMETVAYVVSVGIWWYVWYMGSKFVEFPFIPLFLGSYTIQGTYSELADNPAWWLITLVSLVLCMLPTFTFQAVKAIYAPSRSTIGREITKGYFNGVFKSDRIHGAATGKRTPAFGESEEQGFLAGTFRQESKAP</sequence>
<feature type="binding site" evidence="14">
    <location>
        <position position="435"/>
    </location>
    <ligand>
        <name>Mg(2+)</name>
        <dbReference type="ChEBI" id="CHEBI:18420"/>
    </ligand>
</feature>
<dbReference type="InterPro" id="IPR023214">
    <property type="entry name" value="HAD_sf"/>
</dbReference>
<keyword evidence="8 15" id="KW-1278">Translocase</keyword>